<proteinExistence type="predicted"/>
<comment type="caution">
    <text evidence="1">The sequence shown here is derived from an EMBL/GenBank/DDBJ whole genome shotgun (WGS) entry which is preliminary data.</text>
</comment>
<accession>A0ABV6XYP4</accession>
<protein>
    <submittedName>
        <fullName evidence="1">Uncharacterized protein</fullName>
    </submittedName>
</protein>
<dbReference type="Proteomes" id="UP001592581">
    <property type="component" value="Unassembled WGS sequence"/>
</dbReference>
<dbReference type="RefSeq" id="WP_380568111.1">
    <property type="nucleotide sequence ID" value="NZ_JBEUKS010000015.1"/>
</dbReference>
<gene>
    <name evidence="1" type="ORF">ABUW04_32955</name>
</gene>
<sequence length="41" mass="4481">MPRDLHNGGRAPAVNGTTYTVTLPRYDFTMLDVKTPSAMGQ</sequence>
<name>A0ABV6XYP4_9ACTN</name>
<evidence type="ECO:0000313" key="2">
    <source>
        <dbReference type="Proteomes" id="UP001592581"/>
    </source>
</evidence>
<organism evidence="1 2">
    <name type="scientific">Streptacidiphilus jeojiensis</name>
    <dbReference type="NCBI Taxonomy" id="3229225"/>
    <lineage>
        <taxon>Bacteria</taxon>
        <taxon>Bacillati</taxon>
        <taxon>Actinomycetota</taxon>
        <taxon>Actinomycetes</taxon>
        <taxon>Kitasatosporales</taxon>
        <taxon>Streptomycetaceae</taxon>
        <taxon>Streptacidiphilus</taxon>
    </lineage>
</organism>
<evidence type="ECO:0000313" key="1">
    <source>
        <dbReference type="EMBL" id="MFC1443062.1"/>
    </source>
</evidence>
<dbReference type="EMBL" id="JBEUKS010000015">
    <property type="protein sequence ID" value="MFC1443062.1"/>
    <property type="molecule type" value="Genomic_DNA"/>
</dbReference>
<keyword evidence="2" id="KW-1185">Reference proteome</keyword>
<reference evidence="1 2" key="1">
    <citation type="submission" date="2024-06" db="EMBL/GenBank/DDBJ databases">
        <authorList>
            <person name="Lee S.D."/>
        </authorList>
    </citation>
    <scope>NUCLEOTIDE SEQUENCE [LARGE SCALE GENOMIC DNA]</scope>
    <source>
        <strain evidence="1 2">N1-10</strain>
    </source>
</reference>